<evidence type="ECO:0000313" key="1">
    <source>
        <dbReference type="EMBL" id="KAJ3479910.1"/>
    </source>
</evidence>
<accession>A0AAD5UWR0</accession>
<organism evidence="1 2">
    <name type="scientific">Meripilus lineatus</name>
    <dbReference type="NCBI Taxonomy" id="2056292"/>
    <lineage>
        <taxon>Eukaryota</taxon>
        <taxon>Fungi</taxon>
        <taxon>Dikarya</taxon>
        <taxon>Basidiomycota</taxon>
        <taxon>Agaricomycotina</taxon>
        <taxon>Agaricomycetes</taxon>
        <taxon>Polyporales</taxon>
        <taxon>Meripilaceae</taxon>
        <taxon>Meripilus</taxon>
    </lineage>
</organism>
<name>A0AAD5UWR0_9APHY</name>
<proteinExistence type="predicted"/>
<comment type="caution">
    <text evidence="1">The sequence shown here is derived from an EMBL/GenBank/DDBJ whole genome shotgun (WGS) entry which is preliminary data.</text>
</comment>
<reference evidence="1" key="1">
    <citation type="submission" date="2022-07" db="EMBL/GenBank/DDBJ databases">
        <title>Genome Sequence of Physisporinus lineatus.</title>
        <authorList>
            <person name="Buettner E."/>
        </authorList>
    </citation>
    <scope>NUCLEOTIDE SEQUENCE</scope>
    <source>
        <strain evidence="1">VT162</strain>
    </source>
</reference>
<evidence type="ECO:0000313" key="2">
    <source>
        <dbReference type="Proteomes" id="UP001212997"/>
    </source>
</evidence>
<keyword evidence="2" id="KW-1185">Reference proteome</keyword>
<dbReference type="InterPro" id="IPR032675">
    <property type="entry name" value="LRR_dom_sf"/>
</dbReference>
<evidence type="ECO:0008006" key="3">
    <source>
        <dbReference type="Google" id="ProtNLM"/>
    </source>
</evidence>
<dbReference type="SUPFAM" id="SSF52047">
    <property type="entry name" value="RNI-like"/>
    <property type="match status" value="1"/>
</dbReference>
<dbReference type="Proteomes" id="UP001212997">
    <property type="component" value="Unassembled WGS sequence"/>
</dbReference>
<dbReference type="AlphaFoldDB" id="A0AAD5UWR0"/>
<dbReference type="Gene3D" id="3.80.10.10">
    <property type="entry name" value="Ribonuclease Inhibitor"/>
    <property type="match status" value="1"/>
</dbReference>
<dbReference type="EMBL" id="JANAWD010000407">
    <property type="protein sequence ID" value="KAJ3479910.1"/>
    <property type="molecule type" value="Genomic_DNA"/>
</dbReference>
<gene>
    <name evidence="1" type="ORF">NLI96_g8726</name>
</gene>
<protein>
    <recommendedName>
        <fullName evidence="3">F-box domain-containing protein</fullName>
    </recommendedName>
</protein>
<sequence>MHCPPLEICEVVIDDVADDDELTLRNHHLSQLALVCRSWVPRARFHLYRFICIGNGTQFDSFRHSLRILPERCSDIRLLCLWGHRDTNLKKGAIPTTRDSSTKYLRDAVCTLPWRVPHLQRLELGYLPILHPTFIPLCSEFKAVVALSLQHLTHQTAVEIVNIINRFPQLRTLRLVDCQWSRPSQRLPIHLPFLDDLQVELPDVDCRRDCIGWFFPNDSKSGITKLQWSIYEPLGDELVDVLKRSPALRVISLTAVSPKTFCGLPCLLNNVALEELEYVVCGSEIKEFINRLSQLHQTNPPSIKGTRIMFHDQFSSVFGDELKEDWLVVDEALKDPRLRNVNMIVFGFLDVVDPTKAENTFRSMMPSSCRRGILSCSSQTSNRHRSFML</sequence>